<feature type="compositionally biased region" description="Basic and acidic residues" evidence="5">
    <location>
        <begin position="132"/>
        <end position="153"/>
    </location>
</feature>
<gene>
    <name evidence="9" type="ORF">SAMN05421737_105139</name>
</gene>
<dbReference type="GO" id="GO:0005507">
    <property type="term" value="F:copper ion binding"/>
    <property type="evidence" value="ECO:0007669"/>
    <property type="project" value="InterPro"/>
</dbReference>
<dbReference type="InterPro" id="IPR014756">
    <property type="entry name" value="Ig_E-set"/>
</dbReference>
<evidence type="ECO:0000259" key="8">
    <source>
        <dbReference type="Pfam" id="PF04234"/>
    </source>
</evidence>
<feature type="signal peptide" evidence="7">
    <location>
        <begin position="1"/>
        <end position="25"/>
    </location>
</feature>
<evidence type="ECO:0000256" key="2">
    <source>
        <dbReference type="ARBA" id="ARBA00022723"/>
    </source>
</evidence>
<dbReference type="GO" id="GO:0005886">
    <property type="term" value="C:plasma membrane"/>
    <property type="evidence" value="ECO:0007669"/>
    <property type="project" value="TreeGrafter"/>
</dbReference>
<keyword evidence="10" id="KW-1185">Reference proteome</keyword>
<feature type="transmembrane region" description="Helical" evidence="6">
    <location>
        <begin position="159"/>
        <end position="180"/>
    </location>
</feature>
<dbReference type="GO" id="GO:0046688">
    <property type="term" value="P:response to copper ion"/>
    <property type="evidence" value="ECO:0007669"/>
    <property type="project" value="InterPro"/>
</dbReference>
<keyword evidence="4" id="KW-0186">Copper</keyword>
<dbReference type="EMBL" id="FMYM01000005">
    <property type="protein sequence ID" value="SDC08795.1"/>
    <property type="molecule type" value="Genomic_DNA"/>
</dbReference>
<keyword evidence="6" id="KW-1133">Transmembrane helix</keyword>
<dbReference type="PANTHER" id="PTHR34820:SF4">
    <property type="entry name" value="INNER MEMBRANE PROTEIN YEBZ"/>
    <property type="match status" value="1"/>
</dbReference>
<dbReference type="RefSeq" id="WP_090775498.1">
    <property type="nucleotide sequence ID" value="NZ_FMYM01000005.1"/>
</dbReference>
<dbReference type="CDD" id="cd12087">
    <property type="entry name" value="TM_EGFR-like"/>
    <property type="match status" value="1"/>
</dbReference>
<evidence type="ECO:0000256" key="4">
    <source>
        <dbReference type="ARBA" id="ARBA00023008"/>
    </source>
</evidence>
<dbReference type="GO" id="GO:0042597">
    <property type="term" value="C:periplasmic space"/>
    <property type="evidence" value="ECO:0007669"/>
    <property type="project" value="InterPro"/>
</dbReference>
<keyword evidence="6" id="KW-0472">Membrane</keyword>
<name>A0A1G6IS11_9BACI</name>
<comment type="subcellular location">
    <subcellularLocation>
        <location evidence="1">Cell envelope</location>
    </subcellularLocation>
</comment>
<dbReference type="GO" id="GO:0030313">
    <property type="term" value="C:cell envelope"/>
    <property type="evidence" value="ECO:0007669"/>
    <property type="project" value="UniProtKB-SubCell"/>
</dbReference>
<keyword evidence="2" id="KW-0479">Metal-binding</keyword>
<dbReference type="STRING" id="1464122.SAMN05421737_105139"/>
<dbReference type="Gene3D" id="2.60.40.1220">
    <property type="match status" value="1"/>
</dbReference>
<sequence>MKRFFTLLLLIFMSSAVTLPNTMLAHSHYKSSTPADGDVLEETITEITITFDGAIGTGDVTVTDEKTDETMPVNSVVTEGSSMTATLEKPLPSGNYHVTWKNVGDDTHAIEGEFSFEVAANDAVENEAAAEEAAKKESEKQQTENKPETEKQETSSNTILTTSVIGALIFIGALLLFAILRKRK</sequence>
<evidence type="ECO:0000256" key="1">
    <source>
        <dbReference type="ARBA" id="ARBA00004196"/>
    </source>
</evidence>
<feature type="region of interest" description="Disordered" evidence="5">
    <location>
        <begin position="131"/>
        <end position="156"/>
    </location>
</feature>
<dbReference type="AlphaFoldDB" id="A0A1G6IS11"/>
<evidence type="ECO:0000313" key="9">
    <source>
        <dbReference type="EMBL" id="SDC08795.1"/>
    </source>
</evidence>
<evidence type="ECO:0000256" key="3">
    <source>
        <dbReference type="ARBA" id="ARBA00022729"/>
    </source>
</evidence>
<dbReference type="PANTHER" id="PTHR34820">
    <property type="entry name" value="INNER MEMBRANE PROTEIN YEBZ"/>
    <property type="match status" value="1"/>
</dbReference>
<dbReference type="SUPFAM" id="SSF81296">
    <property type="entry name" value="E set domains"/>
    <property type="match status" value="1"/>
</dbReference>
<feature type="chain" id="PRO_5041692120" description="CopC domain-containing protein" evidence="7">
    <location>
        <begin position="26"/>
        <end position="184"/>
    </location>
</feature>
<evidence type="ECO:0000256" key="6">
    <source>
        <dbReference type="SAM" id="Phobius"/>
    </source>
</evidence>
<evidence type="ECO:0000256" key="5">
    <source>
        <dbReference type="SAM" id="MobiDB-lite"/>
    </source>
</evidence>
<dbReference type="Proteomes" id="UP000242662">
    <property type="component" value="Unassembled WGS sequence"/>
</dbReference>
<dbReference type="OrthoDB" id="2353937at2"/>
<dbReference type="GO" id="GO:0006825">
    <property type="term" value="P:copper ion transport"/>
    <property type="evidence" value="ECO:0007669"/>
    <property type="project" value="InterPro"/>
</dbReference>
<organism evidence="9 10">
    <name type="scientific">Shouchella lonarensis</name>
    <dbReference type="NCBI Taxonomy" id="1464122"/>
    <lineage>
        <taxon>Bacteria</taxon>
        <taxon>Bacillati</taxon>
        <taxon>Bacillota</taxon>
        <taxon>Bacilli</taxon>
        <taxon>Bacillales</taxon>
        <taxon>Bacillaceae</taxon>
        <taxon>Shouchella</taxon>
    </lineage>
</organism>
<dbReference type="InterPro" id="IPR007348">
    <property type="entry name" value="CopC_dom"/>
</dbReference>
<keyword evidence="3 7" id="KW-0732">Signal</keyword>
<accession>A0A1G6IS11</accession>
<protein>
    <recommendedName>
        <fullName evidence="8">CopC domain-containing protein</fullName>
    </recommendedName>
</protein>
<keyword evidence="6" id="KW-0812">Transmembrane</keyword>
<evidence type="ECO:0000256" key="7">
    <source>
        <dbReference type="SAM" id="SignalP"/>
    </source>
</evidence>
<dbReference type="InterPro" id="IPR014755">
    <property type="entry name" value="Cu-Rt/internalin_Ig-like"/>
</dbReference>
<proteinExistence type="predicted"/>
<dbReference type="InterPro" id="IPR032694">
    <property type="entry name" value="CopC/D"/>
</dbReference>
<dbReference type="Pfam" id="PF04234">
    <property type="entry name" value="CopC"/>
    <property type="match status" value="1"/>
</dbReference>
<reference evidence="10" key="1">
    <citation type="submission" date="2016-09" db="EMBL/GenBank/DDBJ databases">
        <authorList>
            <person name="Varghese N."/>
            <person name="Submissions S."/>
        </authorList>
    </citation>
    <scope>NUCLEOTIDE SEQUENCE [LARGE SCALE GENOMIC DNA]</scope>
    <source>
        <strain evidence="10">25nlg</strain>
    </source>
</reference>
<evidence type="ECO:0000313" key="10">
    <source>
        <dbReference type="Proteomes" id="UP000242662"/>
    </source>
</evidence>
<feature type="domain" description="CopC" evidence="8">
    <location>
        <begin position="26"/>
        <end position="118"/>
    </location>
</feature>